<evidence type="ECO:0000313" key="2">
    <source>
        <dbReference type="EMBL" id="CAA0081587.1"/>
    </source>
</evidence>
<dbReference type="Proteomes" id="UP000439591">
    <property type="component" value="Unassembled WGS sequence"/>
</dbReference>
<dbReference type="SUPFAM" id="SSF89796">
    <property type="entry name" value="CoA-transferase family III (CaiB/BaiF)"/>
    <property type="match status" value="1"/>
</dbReference>
<dbReference type="Proteomes" id="UP000435877">
    <property type="component" value="Unassembled WGS sequence"/>
</dbReference>
<dbReference type="PANTHER" id="PTHR48207:SF3">
    <property type="entry name" value="SUCCINATE--HYDROXYMETHYLGLUTARATE COA-TRANSFERASE"/>
    <property type="match status" value="1"/>
</dbReference>
<dbReference type="InterPro" id="IPR003673">
    <property type="entry name" value="CoA-Trfase_fam_III"/>
</dbReference>
<dbReference type="InterPro" id="IPR044855">
    <property type="entry name" value="CoA-Trfase_III_dom3_sf"/>
</dbReference>
<keyword evidence="1 2" id="KW-0808">Transferase</keyword>
<dbReference type="EC" id="2.8.3.19" evidence="2"/>
<evidence type="ECO:0000313" key="3">
    <source>
        <dbReference type="EMBL" id="CAA0084793.1"/>
    </source>
</evidence>
<dbReference type="EMBL" id="CACSIK010000001">
    <property type="protein sequence ID" value="CAA0084793.1"/>
    <property type="molecule type" value="Genomic_DNA"/>
</dbReference>
<dbReference type="RefSeq" id="WP_159267414.1">
    <property type="nucleotide sequence ID" value="NZ_CACSIK010000001.1"/>
</dbReference>
<organism evidence="2 5">
    <name type="scientific">Zhongshania aliphaticivorans</name>
    <dbReference type="NCBI Taxonomy" id="1470434"/>
    <lineage>
        <taxon>Bacteria</taxon>
        <taxon>Pseudomonadati</taxon>
        <taxon>Pseudomonadota</taxon>
        <taxon>Gammaproteobacteria</taxon>
        <taxon>Cellvibrionales</taxon>
        <taxon>Spongiibacteraceae</taxon>
        <taxon>Zhongshania</taxon>
    </lineage>
</organism>
<accession>A0A5S9MWQ2</accession>
<reference evidence="4 5" key="1">
    <citation type="submission" date="2019-11" db="EMBL/GenBank/DDBJ databases">
        <authorList>
            <person name="Holert J."/>
        </authorList>
    </citation>
    <scope>NUCLEOTIDE SEQUENCE [LARGE SCALE GENOMIC DNA]</scope>
    <source>
        <strain evidence="2">BC3_2A</strain>
        <strain evidence="3">SB11_1A</strain>
    </source>
</reference>
<dbReference type="InterPro" id="IPR023606">
    <property type="entry name" value="CoA-Trfase_III_dom_1_sf"/>
</dbReference>
<proteinExistence type="predicted"/>
<sequence>MAEQVPNDTLPLSGIRVVEFTHMVMGPSAGLVLADLGAEVIKIEPLKGDNTRRLKGSGAGYFPMYNRNKQSLCLDLKSEEGQEVALTLIDKADVLIENFRPGAMDKLGFSYQALRETNPRLIYCSLKGFLDGPYQHRTALDEVTQMMGGLAYMTGLPGKPMRAGSSVIDITGGMFGAIAILAALEERHRTGLGQQVKSSLFESTAFMVGQHMAQQAVSGNPLQPMSVRTSAWAVYDIFDTCDGEQVFVGVVSDTQWKIFCQAFNLESFGSDPGLALNNDRVSQRERILPVIREQLGALTKPQLMAKLEETGLPFAPIASPSDLFDDPHLNAGGGLIEVSLPDNGGKARLPGLPIDLAGRRLGLRQDLPGEGEHSRQALQSIGYSDEKIAELSRNGVIR</sequence>
<dbReference type="OrthoDB" id="9058532at2"/>
<evidence type="ECO:0000256" key="1">
    <source>
        <dbReference type="ARBA" id="ARBA00022679"/>
    </source>
</evidence>
<dbReference type="GO" id="GO:0008410">
    <property type="term" value="F:CoA-transferase activity"/>
    <property type="evidence" value="ECO:0007669"/>
    <property type="project" value="TreeGrafter"/>
</dbReference>
<gene>
    <name evidence="2" type="primary">yfdE_2</name>
    <name evidence="3" type="synonym">yfdE_1</name>
    <name evidence="3" type="ORF">IHBHHGIJ_00745</name>
    <name evidence="2" type="ORF">KFEGEMFD_00405</name>
</gene>
<dbReference type="InterPro" id="IPR050483">
    <property type="entry name" value="CoA-transferase_III_domain"/>
</dbReference>
<name>A0A5S9MWQ2_9GAMM</name>
<evidence type="ECO:0000313" key="4">
    <source>
        <dbReference type="Proteomes" id="UP000435877"/>
    </source>
</evidence>
<dbReference type="PANTHER" id="PTHR48207">
    <property type="entry name" value="SUCCINATE--HYDROXYMETHYLGLUTARATE COA-TRANSFERASE"/>
    <property type="match status" value="1"/>
</dbReference>
<protein>
    <submittedName>
        <fullName evidence="2">Acetyl-CoA:oxalate CoA-transferase</fullName>
        <ecNumber evidence="2">2.8.3.19</ecNumber>
    </submittedName>
</protein>
<dbReference type="Gene3D" id="3.30.1540.10">
    <property type="entry name" value="formyl-coa transferase, domain 3"/>
    <property type="match status" value="1"/>
</dbReference>
<dbReference type="EMBL" id="CACSIM010000001">
    <property type="protein sequence ID" value="CAA0081587.1"/>
    <property type="molecule type" value="Genomic_DNA"/>
</dbReference>
<dbReference type="AlphaFoldDB" id="A0A5S9MWQ2"/>
<evidence type="ECO:0000313" key="5">
    <source>
        <dbReference type="Proteomes" id="UP000439591"/>
    </source>
</evidence>
<dbReference type="Gene3D" id="3.40.50.10540">
    <property type="entry name" value="Crotonobetainyl-coa:carnitine coa-transferase, domain 1"/>
    <property type="match status" value="1"/>
</dbReference>
<keyword evidence="4" id="KW-1185">Reference proteome</keyword>
<dbReference type="Pfam" id="PF02515">
    <property type="entry name" value="CoA_transf_3"/>
    <property type="match status" value="1"/>
</dbReference>